<dbReference type="InterPro" id="IPR036397">
    <property type="entry name" value="RNaseH_sf"/>
</dbReference>
<geneLocation type="plasmid" evidence="3">
    <name>pacpol2</name>
</geneLocation>
<reference evidence="2 3" key="1">
    <citation type="journal article" date="2018" name="Front. Microbiol.">
        <title>Hydrolytic Capabilities as a Key to Environmental Success: Chitinolytic and Cellulolytic Acidobacteria From Acidic Sub-arctic Soils and Boreal Peatlands.</title>
        <authorList>
            <person name="Belova S.E."/>
            <person name="Ravin N.V."/>
            <person name="Pankratov T.A."/>
            <person name="Rakitin A.L."/>
            <person name="Ivanova A.A."/>
            <person name="Beletsky A.V."/>
            <person name="Mardanov A.V."/>
            <person name="Sinninghe Damste J.S."/>
            <person name="Dedysh S.N."/>
        </authorList>
    </citation>
    <scope>NUCLEOTIDE SEQUENCE [LARGE SCALE GENOMIC DNA]</scope>
    <source>
        <strain evidence="2 3">SBC82</strain>
        <plasmid evidence="3">pacpol2</plasmid>
    </source>
</reference>
<gene>
    <name evidence="2" type="ORF">ACPOL_6876</name>
</gene>
<dbReference type="InterPro" id="IPR001584">
    <property type="entry name" value="Integrase_cat-core"/>
</dbReference>
<evidence type="ECO:0000313" key="3">
    <source>
        <dbReference type="Proteomes" id="UP000253606"/>
    </source>
</evidence>
<evidence type="ECO:0000313" key="2">
    <source>
        <dbReference type="EMBL" id="AXC16084.1"/>
    </source>
</evidence>
<dbReference type="EMBL" id="CP030842">
    <property type="protein sequence ID" value="AXC16084.1"/>
    <property type="molecule type" value="Genomic_DNA"/>
</dbReference>
<keyword evidence="3" id="KW-1185">Reference proteome</keyword>
<keyword evidence="2" id="KW-0614">Plasmid</keyword>
<dbReference type="AlphaFoldDB" id="A0A2Z5GBK3"/>
<dbReference type="Pfam" id="PF13683">
    <property type="entry name" value="rve_3"/>
    <property type="match status" value="1"/>
</dbReference>
<dbReference type="InterPro" id="IPR012337">
    <property type="entry name" value="RNaseH-like_sf"/>
</dbReference>
<dbReference type="GO" id="GO:0015074">
    <property type="term" value="P:DNA integration"/>
    <property type="evidence" value="ECO:0007669"/>
    <property type="project" value="InterPro"/>
</dbReference>
<sequence>MAQEVGSRSLRSPNLTSCLPQPLPSKCFVWCYGTEFASKAMDLWAYKNGVHLDFIRPGKSVENGYIESFNGKLRDECLNVEVFFTLADARRKLGLWCHDYNHRRPHSALADRTPNEFATICSGGKDGDGTALENAARFPLSLRTAAAGFSLKRDPSSSLLLETIT</sequence>
<evidence type="ECO:0000259" key="1">
    <source>
        <dbReference type="PROSITE" id="PS50994"/>
    </source>
</evidence>
<feature type="domain" description="Integrase catalytic" evidence="1">
    <location>
        <begin position="33"/>
        <end position="122"/>
    </location>
</feature>
<organism evidence="2 3">
    <name type="scientific">Acidisarcina polymorpha</name>
    <dbReference type="NCBI Taxonomy" id="2211140"/>
    <lineage>
        <taxon>Bacteria</taxon>
        <taxon>Pseudomonadati</taxon>
        <taxon>Acidobacteriota</taxon>
        <taxon>Terriglobia</taxon>
        <taxon>Terriglobales</taxon>
        <taxon>Acidobacteriaceae</taxon>
        <taxon>Acidisarcina</taxon>
    </lineage>
</organism>
<dbReference type="Gene3D" id="3.30.420.10">
    <property type="entry name" value="Ribonuclease H-like superfamily/Ribonuclease H"/>
    <property type="match status" value="1"/>
</dbReference>
<name>A0A2Z5GBK3_9BACT</name>
<dbReference type="PANTHER" id="PTHR47515">
    <property type="entry name" value="LOW CALCIUM RESPONSE LOCUS PROTEIN T"/>
    <property type="match status" value="1"/>
</dbReference>
<dbReference type="OrthoDB" id="1495855at2"/>
<dbReference type="KEGG" id="abas:ACPOL_6876"/>
<dbReference type="SUPFAM" id="SSF53098">
    <property type="entry name" value="Ribonuclease H-like"/>
    <property type="match status" value="1"/>
</dbReference>
<dbReference type="GO" id="GO:0003676">
    <property type="term" value="F:nucleic acid binding"/>
    <property type="evidence" value="ECO:0007669"/>
    <property type="project" value="InterPro"/>
</dbReference>
<dbReference type="PROSITE" id="PS50994">
    <property type="entry name" value="INTEGRASE"/>
    <property type="match status" value="1"/>
</dbReference>
<proteinExistence type="predicted"/>
<dbReference type="Proteomes" id="UP000253606">
    <property type="component" value="Plasmid pACPOL2"/>
</dbReference>
<dbReference type="PANTHER" id="PTHR47515:SF1">
    <property type="entry name" value="BLR2054 PROTEIN"/>
    <property type="match status" value="1"/>
</dbReference>
<protein>
    <submittedName>
        <fullName evidence="2">Mobile element protein</fullName>
    </submittedName>
</protein>
<accession>A0A2Z5GBK3</accession>